<dbReference type="EMBL" id="JAQQWP010000001">
    <property type="protein sequence ID" value="KAK8132993.1"/>
    <property type="molecule type" value="Genomic_DNA"/>
</dbReference>
<feature type="chain" id="PRO_5043878102" evidence="1">
    <location>
        <begin position="21"/>
        <end position="137"/>
    </location>
</feature>
<dbReference type="Proteomes" id="UP001392437">
    <property type="component" value="Unassembled WGS sequence"/>
</dbReference>
<name>A0AAW0RDR2_9PEZI</name>
<dbReference type="Pfam" id="PF19271">
    <property type="entry name" value="Nis1"/>
    <property type="match status" value="1"/>
</dbReference>
<sequence>MVSMKTLVGAGLAALPSASAYIYGMEAPATAVAGSTIKANLMTASYVQNYIDYSVVWGIASAGGGSCAPDVCIGTQIGYQSFYPEQVPLGNFTVDVTIPKDTPAGDKVLTAAIPYLVGASGSTSVIAFNATIAITAA</sequence>
<protein>
    <submittedName>
        <fullName evidence="2">Uncharacterized protein</fullName>
    </submittedName>
</protein>
<dbReference type="InterPro" id="IPR045469">
    <property type="entry name" value="Nis1"/>
</dbReference>
<keyword evidence="3" id="KW-1185">Reference proteome</keyword>
<feature type="signal peptide" evidence="1">
    <location>
        <begin position="1"/>
        <end position="20"/>
    </location>
</feature>
<organism evidence="2 3">
    <name type="scientific">Apiospora kogelbergensis</name>
    <dbReference type="NCBI Taxonomy" id="1337665"/>
    <lineage>
        <taxon>Eukaryota</taxon>
        <taxon>Fungi</taxon>
        <taxon>Dikarya</taxon>
        <taxon>Ascomycota</taxon>
        <taxon>Pezizomycotina</taxon>
        <taxon>Sordariomycetes</taxon>
        <taxon>Xylariomycetidae</taxon>
        <taxon>Amphisphaeriales</taxon>
        <taxon>Apiosporaceae</taxon>
        <taxon>Apiospora</taxon>
    </lineage>
</organism>
<dbReference type="AlphaFoldDB" id="A0AAW0RDR2"/>
<accession>A0AAW0RDR2</accession>
<evidence type="ECO:0000256" key="1">
    <source>
        <dbReference type="SAM" id="SignalP"/>
    </source>
</evidence>
<evidence type="ECO:0000313" key="2">
    <source>
        <dbReference type="EMBL" id="KAK8132993.1"/>
    </source>
</evidence>
<reference evidence="2 3" key="1">
    <citation type="submission" date="2023-01" db="EMBL/GenBank/DDBJ databases">
        <title>Analysis of 21 Apiospora genomes using comparative genomics revels a genus with tremendous synthesis potential of carbohydrate active enzymes and secondary metabolites.</title>
        <authorList>
            <person name="Sorensen T."/>
        </authorList>
    </citation>
    <scope>NUCLEOTIDE SEQUENCE [LARGE SCALE GENOMIC DNA]</scope>
    <source>
        <strain evidence="2 3">CBS 117206</strain>
    </source>
</reference>
<gene>
    <name evidence="2" type="ORF">PG999_001166</name>
</gene>
<proteinExistence type="predicted"/>
<evidence type="ECO:0000313" key="3">
    <source>
        <dbReference type="Proteomes" id="UP001392437"/>
    </source>
</evidence>
<keyword evidence="1" id="KW-0732">Signal</keyword>
<comment type="caution">
    <text evidence="2">The sequence shown here is derived from an EMBL/GenBank/DDBJ whole genome shotgun (WGS) entry which is preliminary data.</text>
</comment>